<dbReference type="EMBL" id="ML977346">
    <property type="protein sequence ID" value="KAF2108608.1"/>
    <property type="molecule type" value="Genomic_DNA"/>
</dbReference>
<gene>
    <name evidence="2" type="ORF">BDV96DRAFT_652549</name>
</gene>
<sequence length="272" mass="31088">MSNLRRNSRKYETIRSHPHYVLNETFGTDFFGERSSHHRTHSMTMLVRVKSSAGMIRRNGQDRKDYYFNFEPHNTKLGTEQAMLKLADAFVQRRKFARFRAFNYEPRTNIRATFKTIDSTRVSIPYEEHDAVCKALQLKLNSHHYTMIYDGTRPIREGESADQFLRGCKLDTDTDLQKGDEVALKFVLMTHTDNEYGHGMKFGLVGIYILARAAPARKGSGHKAILTMSQEEVALAKASMLLNHETKRRKEAESESEATQQSLASSSSSVNA</sequence>
<protein>
    <submittedName>
        <fullName evidence="2">Uncharacterized protein</fullName>
    </submittedName>
</protein>
<dbReference type="AlphaFoldDB" id="A0A6A5YRB8"/>
<accession>A0A6A5YRB8</accession>
<evidence type="ECO:0000256" key="1">
    <source>
        <dbReference type="SAM" id="MobiDB-lite"/>
    </source>
</evidence>
<keyword evidence="3" id="KW-1185">Reference proteome</keyword>
<evidence type="ECO:0000313" key="2">
    <source>
        <dbReference type="EMBL" id="KAF2108608.1"/>
    </source>
</evidence>
<proteinExistence type="predicted"/>
<evidence type="ECO:0000313" key="3">
    <source>
        <dbReference type="Proteomes" id="UP000799770"/>
    </source>
</evidence>
<reference evidence="2" key="1">
    <citation type="journal article" date="2020" name="Stud. Mycol.">
        <title>101 Dothideomycetes genomes: a test case for predicting lifestyles and emergence of pathogens.</title>
        <authorList>
            <person name="Haridas S."/>
            <person name="Albert R."/>
            <person name="Binder M."/>
            <person name="Bloem J."/>
            <person name="Labutti K."/>
            <person name="Salamov A."/>
            <person name="Andreopoulos B."/>
            <person name="Baker S."/>
            <person name="Barry K."/>
            <person name="Bills G."/>
            <person name="Bluhm B."/>
            <person name="Cannon C."/>
            <person name="Castanera R."/>
            <person name="Culley D."/>
            <person name="Daum C."/>
            <person name="Ezra D."/>
            <person name="Gonzalez J."/>
            <person name="Henrissat B."/>
            <person name="Kuo A."/>
            <person name="Liang C."/>
            <person name="Lipzen A."/>
            <person name="Lutzoni F."/>
            <person name="Magnuson J."/>
            <person name="Mondo S."/>
            <person name="Nolan M."/>
            <person name="Ohm R."/>
            <person name="Pangilinan J."/>
            <person name="Park H.-J."/>
            <person name="Ramirez L."/>
            <person name="Alfaro M."/>
            <person name="Sun H."/>
            <person name="Tritt A."/>
            <person name="Yoshinaga Y."/>
            <person name="Zwiers L.-H."/>
            <person name="Turgeon B."/>
            <person name="Goodwin S."/>
            <person name="Spatafora J."/>
            <person name="Crous P."/>
            <person name="Grigoriev I."/>
        </authorList>
    </citation>
    <scope>NUCLEOTIDE SEQUENCE</scope>
    <source>
        <strain evidence="2">CBS 627.86</strain>
    </source>
</reference>
<feature type="compositionally biased region" description="Basic and acidic residues" evidence="1">
    <location>
        <begin position="244"/>
        <end position="253"/>
    </location>
</feature>
<name>A0A6A5YRB8_9PLEO</name>
<organism evidence="2 3">
    <name type="scientific">Lophiotrema nucula</name>
    <dbReference type="NCBI Taxonomy" id="690887"/>
    <lineage>
        <taxon>Eukaryota</taxon>
        <taxon>Fungi</taxon>
        <taxon>Dikarya</taxon>
        <taxon>Ascomycota</taxon>
        <taxon>Pezizomycotina</taxon>
        <taxon>Dothideomycetes</taxon>
        <taxon>Pleosporomycetidae</taxon>
        <taxon>Pleosporales</taxon>
        <taxon>Lophiotremataceae</taxon>
        <taxon>Lophiotrema</taxon>
    </lineage>
</organism>
<feature type="region of interest" description="Disordered" evidence="1">
    <location>
        <begin position="244"/>
        <end position="272"/>
    </location>
</feature>
<dbReference type="Proteomes" id="UP000799770">
    <property type="component" value="Unassembled WGS sequence"/>
</dbReference>
<feature type="compositionally biased region" description="Low complexity" evidence="1">
    <location>
        <begin position="257"/>
        <end position="272"/>
    </location>
</feature>